<dbReference type="EMBL" id="JAFBFC010000001">
    <property type="protein sequence ID" value="MBM7702105.1"/>
    <property type="molecule type" value="Genomic_DNA"/>
</dbReference>
<dbReference type="RefSeq" id="WP_205184399.1">
    <property type="nucleotide sequence ID" value="NZ_JAFBFC010000001.1"/>
</dbReference>
<dbReference type="InterPro" id="IPR051768">
    <property type="entry name" value="Bact_secretion_toxin"/>
</dbReference>
<comment type="caution">
    <text evidence="3">The sequence shown here is derived from an EMBL/GenBank/DDBJ whole genome shotgun (WGS) entry which is preliminary data.</text>
</comment>
<dbReference type="SUPFAM" id="SSF56399">
    <property type="entry name" value="ADP-ribosylation"/>
    <property type="match status" value="1"/>
</dbReference>
<dbReference type="InterPro" id="IPR016013">
    <property type="entry name" value="Binary_toxinA_clost-typ"/>
</dbReference>
<feature type="domain" description="LXG" evidence="2">
    <location>
        <begin position="2"/>
        <end position="242"/>
    </location>
</feature>
<dbReference type="PRINTS" id="PR01390">
    <property type="entry name" value="BINARYTOXINA"/>
</dbReference>
<comment type="similarity">
    <text evidence="1">In the N-terminal section; belongs to the LXG family.</text>
</comment>
<dbReference type="PANTHER" id="PTHR34976:SF2">
    <property type="entry name" value="TYPE VII SECRETION SYSTEM PROTEIN ESSD"/>
    <property type="match status" value="1"/>
</dbReference>
<dbReference type="Proteomes" id="UP000809829">
    <property type="component" value="Unassembled WGS sequence"/>
</dbReference>
<sequence>MGAIRYEASTLLQAARERVKAYEQLEQQILHLQQTFNGVANLGEDLKGKGADNIKQFYKGHASIVDQWLNLIRTQLAFFKSIPLYMESENLAGQTLVYEGFLEGEVATGIQKSREMVNQQQSSLNDILSSIQDIVSLNVFSDEVFEESMERAEKDRKDTVEAVRTLDETLLSEYSRLDVYYQSVAANQQALMSATNNGGNASPLYFDERAFQSSRAYQLQEKATEMAFSYLRQKERERKALEERIEVARTYDFTEVYENLNATASSKVDEALDGLKEFGRGSMDSILSASEKSANSFKEIGSDVWEGMENRADKWNDSWYDFGNYMTMGAFDGAVGFRDGLKDRSDQALNSTYDFFNYASVGLLDIANEAINPKDPLSKEHWSSSIALFTTFLGGVKPVSATKSKIDIESTRAPKQQPVVQQPKRPTAPALSLVERWKRMLSMPVLHNNEFAFAGIGSHDMIPDVKPETPKQSNVMNFSTVDNYGGSRRIDSSKTIRTVNDAHEWGEKHYREWLNWLTDQEREGIIDYTGNDYAPINRYLREISDTLEEGVDSRTISAIYNGLSKAEVPHDMTVYRGTGIGGIRKYLEFDEYREVINIENFVGRIVEEKGFMSTAILKDSSFNNQVSWTINVPEGADGAYVGSVSKFPDEAELLFNMNQKMIIREASVDDYGNINLVADLIKKKEME</sequence>
<name>A0ABS2QRL5_9BACI</name>
<evidence type="ECO:0000313" key="4">
    <source>
        <dbReference type="Proteomes" id="UP000809829"/>
    </source>
</evidence>
<dbReference type="Gene3D" id="3.90.176.10">
    <property type="entry name" value="Toxin ADP-ribosyltransferase, Chain A, domain 1"/>
    <property type="match status" value="1"/>
</dbReference>
<keyword evidence="4" id="KW-1185">Reference proteome</keyword>
<dbReference type="InterPro" id="IPR003540">
    <property type="entry name" value="ADP-ribosyltransferase"/>
</dbReference>
<reference evidence="3 4" key="1">
    <citation type="submission" date="2021-01" db="EMBL/GenBank/DDBJ databases">
        <title>Genomic Encyclopedia of Type Strains, Phase IV (KMG-IV): sequencing the most valuable type-strain genomes for metagenomic binning, comparative biology and taxonomic classification.</title>
        <authorList>
            <person name="Goeker M."/>
        </authorList>
    </citation>
    <scope>NUCLEOTIDE SEQUENCE [LARGE SCALE GENOMIC DNA]</scope>
    <source>
        <strain evidence="3 4">DSM 104297</strain>
    </source>
</reference>
<organism evidence="3 4">
    <name type="scientific">Priestia iocasae</name>
    <dbReference type="NCBI Taxonomy" id="2291674"/>
    <lineage>
        <taxon>Bacteria</taxon>
        <taxon>Bacillati</taxon>
        <taxon>Bacillota</taxon>
        <taxon>Bacilli</taxon>
        <taxon>Bacillales</taxon>
        <taxon>Bacillaceae</taxon>
        <taxon>Priestia</taxon>
    </lineage>
</organism>
<accession>A0ABS2QRL5</accession>
<evidence type="ECO:0000313" key="3">
    <source>
        <dbReference type="EMBL" id="MBM7702105.1"/>
    </source>
</evidence>
<proteinExistence type="inferred from homology"/>
<dbReference type="PANTHER" id="PTHR34976">
    <property type="entry name" value="RIBONUCLEASE YQCG-RELATED"/>
    <property type="match status" value="1"/>
</dbReference>
<dbReference type="InterPro" id="IPR006829">
    <property type="entry name" value="LXG_dom"/>
</dbReference>
<evidence type="ECO:0000259" key="2">
    <source>
        <dbReference type="PROSITE" id="PS51756"/>
    </source>
</evidence>
<protein>
    <recommendedName>
        <fullName evidence="2">LXG domain-containing protein</fullName>
    </recommendedName>
</protein>
<dbReference type="PROSITE" id="PS51756">
    <property type="entry name" value="LXG"/>
    <property type="match status" value="1"/>
</dbReference>
<gene>
    <name evidence="3" type="ORF">JOC83_000931</name>
</gene>
<dbReference type="PROSITE" id="PS51996">
    <property type="entry name" value="TR_MART"/>
    <property type="match status" value="1"/>
</dbReference>
<evidence type="ECO:0000256" key="1">
    <source>
        <dbReference type="ARBA" id="ARBA00034117"/>
    </source>
</evidence>
<dbReference type="Pfam" id="PF03496">
    <property type="entry name" value="ADPrib_exo_Tox"/>
    <property type="match status" value="1"/>
</dbReference>
<dbReference type="Pfam" id="PF04740">
    <property type="entry name" value="LXG"/>
    <property type="match status" value="1"/>
</dbReference>